<dbReference type="AlphaFoldDB" id="A0A1H9BPZ4"/>
<dbReference type="Proteomes" id="UP000199267">
    <property type="component" value="Unassembled WGS sequence"/>
</dbReference>
<dbReference type="InterPro" id="IPR021898">
    <property type="entry name" value="DUF3509"/>
</dbReference>
<name>A0A1H9BPZ4_9GAMM</name>
<reference evidence="1 2" key="1">
    <citation type="submission" date="2016-10" db="EMBL/GenBank/DDBJ databases">
        <authorList>
            <person name="de Groot N.N."/>
        </authorList>
    </citation>
    <scope>NUCLEOTIDE SEQUENCE [LARGE SCALE GENOMIC DNA]</scope>
    <source>
        <strain evidence="1 2">DSM 378</strain>
    </source>
</reference>
<protein>
    <submittedName>
        <fullName evidence="1">Uncharacterized protein</fullName>
    </submittedName>
</protein>
<gene>
    <name evidence="1" type="ORF">SAMN04244573_00668</name>
</gene>
<dbReference type="RefSeq" id="WP_090619556.1">
    <property type="nucleotide sequence ID" value="NZ_FOFJ01000004.1"/>
</dbReference>
<sequence length="67" mass="7478">MDSPFQTLSEVFRAEYTVNFSVERPGGGILMTLANDAGIALRQFIAAEQWRGPGHAQNIYPEPLIKR</sequence>
<dbReference type="Pfam" id="PF12021">
    <property type="entry name" value="DUF3509"/>
    <property type="match status" value="1"/>
</dbReference>
<evidence type="ECO:0000313" key="1">
    <source>
        <dbReference type="EMBL" id="SEP90478.1"/>
    </source>
</evidence>
<accession>A0A1H9BPZ4</accession>
<organism evidence="1 2">
    <name type="scientific">Azotobacter beijerinckii</name>
    <dbReference type="NCBI Taxonomy" id="170623"/>
    <lineage>
        <taxon>Bacteria</taxon>
        <taxon>Pseudomonadati</taxon>
        <taxon>Pseudomonadota</taxon>
        <taxon>Gammaproteobacteria</taxon>
        <taxon>Pseudomonadales</taxon>
        <taxon>Pseudomonadaceae</taxon>
        <taxon>Azotobacter</taxon>
    </lineage>
</organism>
<evidence type="ECO:0000313" key="2">
    <source>
        <dbReference type="Proteomes" id="UP000199267"/>
    </source>
</evidence>
<proteinExistence type="predicted"/>
<dbReference type="EMBL" id="FOFJ01000004">
    <property type="protein sequence ID" value="SEP90478.1"/>
    <property type="molecule type" value="Genomic_DNA"/>
</dbReference>